<dbReference type="OrthoDB" id="9807434at2"/>
<evidence type="ECO:0000256" key="7">
    <source>
        <dbReference type="ARBA" id="ARBA00048478"/>
    </source>
</evidence>
<dbReference type="AlphaFoldDB" id="A0A2N9JF85"/>
<organism evidence="10 11">
    <name type="scientific">Micropruina glycogenica</name>
    <dbReference type="NCBI Taxonomy" id="75385"/>
    <lineage>
        <taxon>Bacteria</taxon>
        <taxon>Bacillati</taxon>
        <taxon>Actinomycetota</taxon>
        <taxon>Actinomycetes</taxon>
        <taxon>Propionibacteriales</taxon>
        <taxon>Nocardioidaceae</taxon>
        <taxon>Micropruina</taxon>
    </lineage>
</organism>
<evidence type="ECO:0000256" key="5">
    <source>
        <dbReference type="ARBA" id="ARBA00022840"/>
    </source>
</evidence>
<evidence type="ECO:0000256" key="3">
    <source>
        <dbReference type="ARBA" id="ARBA00022741"/>
    </source>
</evidence>
<gene>
    <name evidence="8 10" type="primary">cmk</name>
    <name evidence="10" type="ORF">MPLG2_1397</name>
</gene>
<evidence type="ECO:0000313" key="11">
    <source>
        <dbReference type="Proteomes" id="UP000238164"/>
    </source>
</evidence>
<dbReference type="RefSeq" id="WP_105185414.1">
    <property type="nucleotide sequence ID" value="NZ_BAAAGO010000013.1"/>
</dbReference>
<evidence type="ECO:0000256" key="6">
    <source>
        <dbReference type="ARBA" id="ARBA00047615"/>
    </source>
</evidence>
<dbReference type="GO" id="GO:0006220">
    <property type="term" value="P:pyrimidine nucleotide metabolic process"/>
    <property type="evidence" value="ECO:0007669"/>
    <property type="project" value="UniProtKB-UniRule"/>
</dbReference>
<dbReference type="EC" id="2.7.4.25" evidence="8"/>
<evidence type="ECO:0000256" key="1">
    <source>
        <dbReference type="ARBA" id="ARBA00009427"/>
    </source>
</evidence>
<comment type="catalytic activity">
    <reaction evidence="6 8">
        <text>dCMP + ATP = dCDP + ADP</text>
        <dbReference type="Rhea" id="RHEA:25094"/>
        <dbReference type="ChEBI" id="CHEBI:30616"/>
        <dbReference type="ChEBI" id="CHEBI:57566"/>
        <dbReference type="ChEBI" id="CHEBI:58593"/>
        <dbReference type="ChEBI" id="CHEBI:456216"/>
        <dbReference type="EC" id="2.7.4.25"/>
    </reaction>
</comment>
<evidence type="ECO:0000259" key="9">
    <source>
        <dbReference type="Pfam" id="PF02224"/>
    </source>
</evidence>
<dbReference type="GO" id="GO:0036430">
    <property type="term" value="F:CMP kinase activity"/>
    <property type="evidence" value="ECO:0007669"/>
    <property type="project" value="RHEA"/>
</dbReference>
<keyword evidence="5 8" id="KW-0067">ATP-binding</keyword>
<proteinExistence type="inferred from homology"/>
<keyword evidence="2 8" id="KW-0808">Transferase</keyword>
<dbReference type="InterPro" id="IPR011994">
    <property type="entry name" value="Cytidylate_kinase_dom"/>
</dbReference>
<protein>
    <recommendedName>
        <fullName evidence="8">Cytidylate kinase</fullName>
        <shortName evidence="8">CK</shortName>
        <ecNumber evidence="8">2.7.4.25</ecNumber>
    </recommendedName>
    <alternativeName>
        <fullName evidence="8">Cytidine monophosphate kinase</fullName>
        <shortName evidence="8">CMP kinase</shortName>
    </alternativeName>
</protein>
<dbReference type="SUPFAM" id="SSF52540">
    <property type="entry name" value="P-loop containing nucleoside triphosphate hydrolases"/>
    <property type="match status" value="1"/>
</dbReference>
<dbReference type="InterPro" id="IPR027417">
    <property type="entry name" value="P-loop_NTPase"/>
</dbReference>
<dbReference type="KEGG" id="mgg:MPLG2_1397"/>
<keyword evidence="11" id="KW-1185">Reference proteome</keyword>
<evidence type="ECO:0000256" key="4">
    <source>
        <dbReference type="ARBA" id="ARBA00022777"/>
    </source>
</evidence>
<evidence type="ECO:0000256" key="8">
    <source>
        <dbReference type="HAMAP-Rule" id="MF_00238"/>
    </source>
</evidence>
<comment type="subcellular location">
    <subcellularLocation>
        <location evidence="8">Cytoplasm</location>
    </subcellularLocation>
</comment>
<feature type="domain" description="Cytidylate kinase" evidence="9">
    <location>
        <begin position="12"/>
        <end position="222"/>
    </location>
</feature>
<sequence length="234" mass="24775">MTQSHSENPLVIAIDGASGSGKSSTARGVAKRLGLAYLDTGAMYRAVTVAYLDSGVDGSDPAAVTAAVEAAQIEIATDPDDQWVRVNGRDVTDEIRSQRTSTHVSTVAVIPECRANLVARQRAIIESAPNGIVAEGRDITTVVAPDADVRLLLSADPEVRMARRKLDHGGQIDDAALRDQILRRDADDSTLVDFTTAADGVVHLDGSFMTLEQTIDAVVGLAERALARKEAADE</sequence>
<comment type="catalytic activity">
    <reaction evidence="7 8">
        <text>CMP + ATP = CDP + ADP</text>
        <dbReference type="Rhea" id="RHEA:11600"/>
        <dbReference type="ChEBI" id="CHEBI:30616"/>
        <dbReference type="ChEBI" id="CHEBI:58069"/>
        <dbReference type="ChEBI" id="CHEBI:60377"/>
        <dbReference type="ChEBI" id="CHEBI:456216"/>
        <dbReference type="EC" id="2.7.4.25"/>
    </reaction>
</comment>
<comment type="similarity">
    <text evidence="1 8">Belongs to the cytidylate kinase family. Type 1 subfamily.</text>
</comment>
<accession>A0A2N9JF85</accession>
<dbReference type="CDD" id="cd02020">
    <property type="entry name" value="CMPK"/>
    <property type="match status" value="1"/>
</dbReference>
<dbReference type="GO" id="GO:0005524">
    <property type="term" value="F:ATP binding"/>
    <property type="evidence" value="ECO:0007669"/>
    <property type="project" value="UniProtKB-UniRule"/>
</dbReference>
<dbReference type="Proteomes" id="UP000238164">
    <property type="component" value="Chromosome 1"/>
</dbReference>
<keyword evidence="4 8" id="KW-0418">Kinase</keyword>
<dbReference type="GO" id="GO:0005737">
    <property type="term" value="C:cytoplasm"/>
    <property type="evidence" value="ECO:0007669"/>
    <property type="project" value="UniProtKB-SubCell"/>
</dbReference>
<dbReference type="InterPro" id="IPR003136">
    <property type="entry name" value="Cytidylate_kin"/>
</dbReference>
<dbReference type="HAMAP" id="MF_00238">
    <property type="entry name" value="Cytidyl_kinase_type1"/>
    <property type="match status" value="1"/>
</dbReference>
<evidence type="ECO:0000313" key="10">
    <source>
        <dbReference type="EMBL" id="SPD86433.1"/>
    </source>
</evidence>
<dbReference type="EMBL" id="LT985188">
    <property type="protein sequence ID" value="SPD86433.1"/>
    <property type="molecule type" value="Genomic_DNA"/>
</dbReference>
<name>A0A2N9JF85_9ACTN</name>
<dbReference type="NCBIfam" id="TIGR00017">
    <property type="entry name" value="cmk"/>
    <property type="match status" value="1"/>
</dbReference>
<reference evidence="10 11" key="1">
    <citation type="submission" date="2018-02" db="EMBL/GenBank/DDBJ databases">
        <authorList>
            <person name="Cohen D.B."/>
            <person name="Kent A.D."/>
        </authorList>
    </citation>
    <scope>NUCLEOTIDE SEQUENCE [LARGE SCALE GENOMIC DNA]</scope>
    <source>
        <strain evidence="10">1</strain>
    </source>
</reference>
<dbReference type="Pfam" id="PF02224">
    <property type="entry name" value="Cytidylate_kin"/>
    <property type="match status" value="1"/>
</dbReference>
<keyword evidence="3 8" id="KW-0547">Nucleotide-binding</keyword>
<dbReference type="Gene3D" id="3.40.50.300">
    <property type="entry name" value="P-loop containing nucleotide triphosphate hydrolases"/>
    <property type="match status" value="1"/>
</dbReference>
<evidence type="ECO:0000256" key="2">
    <source>
        <dbReference type="ARBA" id="ARBA00022679"/>
    </source>
</evidence>
<feature type="binding site" evidence="8">
    <location>
        <begin position="16"/>
        <end position="24"/>
    </location>
    <ligand>
        <name>ATP</name>
        <dbReference type="ChEBI" id="CHEBI:30616"/>
    </ligand>
</feature>
<dbReference type="GO" id="GO:0036431">
    <property type="term" value="F:dCMP kinase activity"/>
    <property type="evidence" value="ECO:0007669"/>
    <property type="project" value="InterPro"/>
</dbReference>
<keyword evidence="8" id="KW-0963">Cytoplasm</keyword>